<evidence type="ECO:0000256" key="4">
    <source>
        <dbReference type="ARBA" id="ARBA00023163"/>
    </source>
</evidence>
<dbReference type="SMART" id="SM00420">
    <property type="entry name" value="HTH_DEOR"/>
    <property type="match status" value="1"/>
</dbReference>
<dbReference type="AlphaFoldDB" id="A0A0K2W6R4"/>
<dbReference type="SUPFAM" id="SSF46785">
    <property type="entry name" value="Winged helix' DNA-binding domain"/>
    <property type="match status" value="1"/>
</dbReference>
<keyword evidence="3" id="KW-0238">DNA-binding</keyword>
<name>A0A0K2W6R4_MESPL</name>
<dbReference type="SUPFAM" id="SSF100950">
    <property type="entry name" value="NagB/RpiA/CoA transferase-like"/>
    <property type="match status" value="1"/>
</dbReference>
<dbReference type="InterPro" id="IPR037171">
    <property type="entry name" value="NagB/RpiA_transferase-like"/>
</dbReference>
<dbReference type="Gene3D" id="1.10.10.10">
    <property type="entry name" value="Winged helix-like DNA-binding domain superfamily/Winged helix DNA-binding domain"/>
    <property type="match status" value="1"/>
</dbReference>
<dbReference type="Gene3D" id="3.40.50.1360">
    <property type="match status" value="1"/>
</dbReference>
<dbReference type="SMART" id="SM01134">
    <property type="entry name" value="DeoRC"/>
    <property type="match status" value="1"/>
</dbReference>
<dbReference type="PRINTS" id="PR00037">
    <property type="entry name" value="HTHLACR"/>
</dbReference>
<dbReference type="PANTHER" id="PTHR30363">
    <property type="entry name" value="HTH-TYPE TRANSCRIPTIONAL REGULATOR SRLR-RELATED"/>
    <property type="match status" value="1"/>
</dbReference>
<accession>A0A0K2W6R4</accession>
<dbReference type="InterPro" id="IPR014036">
    <property type="entry name" value="DeoR-like_C"/>
</dbReference>
<dbReference type="InterPro" id="IPR036388">
    <property type="entry name" value="WH-like_DNA-bd_sf"/>
</dbReference>
<evidence type="ECO:0000256" key="2">
    <source>
        <dbReference type="ARBA" id="ARBA00023015"/>
    </source>
</evidence>
<dbReference type="InterPro" id="IPR018356">
    <property type="entry name" value="Tscrpt_reg_HTH_DeoR_CS"/>
</dbReference>
<evidence type="ECO:0000256" key="3">
    <source>
        <dbReference type="ARBA" id="ARBA00023125"/>
    </source>
</evidence>
<dbReference type="Pfam" id="PF00455">
    <property type="entry name" value="DeoRC"/>
    <property type="match status" value="1"/>
</dbReference>
<sequence>MNIEPGRLTKKERHDLILSEVRRSASIRISKLARRIGVAGETIRRDLIELGEAGLINRTYGGATISLVTSEPVIAERGLTMVEERARIGRGAAGLIEKGSIVMIDGGSTTYEVARGLSQLGRDLTIITNSVGVASVAGANPGFRVILCPGTYDSREAAVLGEDTVEFVRRYNADIAIIGASALNAEGPSDMISGAAAVKRAMMGRSLSTMLVVTNDKFGRSGLERVCALSEISDIVTDSEPAAELRAAIDEAGGELHVFADS</sequence>
<dbReference type="GO" id="GO:0003677">
    <property type="term" value="F:DNA binding"/>
    <property type="evidence" value="ECO:0007669"/>
    <property type="project" value="UniProtKB-KW"/>
</dbReference>
<dbReference type="Proteomes" id="UP000182888">
    <property type="component" value="Unassembled WGS sequence"/>
</dbReference>
<dbReference type="PROSITE" id="PS51000">
    <property type="entry name" value="HTH_DEOR_2"/>
    <property type="match status" value="1"/>
</dbReference>
<dbReference type="InterPro" id="IPR050313">
    <property type="entry name" value="Carb_Metab_HTH_regulators"/>
</dbReference>
<organism evidence="6 7">
    <name type="scientific">Mesorhizobium plurifarium</name>
    <dbReference type="NCBI Taxonomy" id="69974"/>
    <lineage>
        <taxon>Bacteria</taxon>
        <taxon>Pseudomonadati</taxon>
        <taxon>Pseudomonadota</taxon>
        <taxon>Alphaproteobacteria</taxon>
        <taxon>Hyphomicrobiales</taxon>
        <taxon>Phyllobacteriaceae</taxon>
        <taxon>Mesorhizobium</taxon>
    </lineage>
</organism>
<dbReference type="Pfam" id="PF08220">
    <property type="entry name" value="HTH_DeoR"/>
    <property type="match status" value="1"/>
</dbReference>
<evidence type="ECO:0000256" key="1">
    <source>
        <dbReference type="ARBA" id="ARBA00022491"/>
    </source>
</evidence>
<feature type="domain" description="HTH deoR-type" evidence="5">
    <location>
        <begin position="10"/>
        <end position="65"/>
    </location>
</feature>
<gene>
    <name evidence="6" type="ORF">MPL1032_80036</name>
</gene>
<reference evidence="7" key="1">
    <citation type="submission" date="2014-08" db="EMBL/GenBank/DDBJ databases">
        <authorList>
            <person name="Edwards T."/>
        </authorList>
    </citation>
    <scope>NUCLEOTIDE SEQUENCE [LARGE SCALE GENOMIC DNA]</scope>
</reference>
<keyword evidence="2" id="KW-0805">Transcription regulation</keyword>
<dbReference type="PROSITE" id="PS00894">
    <property type="entry name" value="HTH_DEOR_1"/>
    <property type="match status" value="1"/>
</dbReference>
<dbReference type="PANTHER" id="PTHR30363:SF4">
    <property type="entry name" value="GLYCEROL-3-PHOSPHATE REGULON REPRESSOR"/>
    <property type="match status" value="1"/>
</dbReference>
<proteinExistence type="predicted"/>
<keyword evidence="4" id="KW-0804">Transcription</keyword>
<protein>
    <submittedName>
        <fullName evidence="6">Transcriptional regulator</fullName>
    </submittedName>
</protein>
<dbReference type="InterPro" id="IPR001034">
    <property type="entry name" value="DeoR_HTH"/>
</dbReference>
<evidence type="ECO:0000259" key="5">
    <source>
        <dbReference type="PROSITE" id="PS51000"/>
    </source>
</evidence>
<dbReference type="InterPro" id="IPR036390">
    <property type="entry name" value="WH_DNA-bd_sf"/>
</dbReference>
<evidence type="ECO:0000313" key="7">
    <source>
        <dbReference type="Proteomes" id="UP000182888"/>
    </source>
</evidence>
<dbReference type="GO" id="GO:0003700">
    <property type="term" value="F:DNA-binding transcription factor activity"/>
    <property type="evidence" value="ECO:0007669"/>
    <property type="project" value="InterPro"/>
</dbReference>
<evidence type="ECO:0000313" key="6">
    <source>
        <dbReference type="EMBL" id="CDX62961.1"/>
    </source>
</evidence>
<dbReference type="EMBL" id="CCND01000051">
    <property type="protein sequence ID" value="CDX62961.1"/>
    <property type="molecule type" value="Genomic_DNA"/>
</dbReference>
<keyword evidence="1" id="KW-0678">Repressor</keyword>